<gene>
    <name evidence="1" type="primary">petP</name>
    <name evidence="1" type="ORF">Kuma_009</name>
</gene>
<geneLocation type="plastid" evidence="1"/>
<evidence type="ECO:0000313" key="1">
    <source>
        <dbReference type="EMBL" id="AOM67443.1"/>
    </source>
</evidence>
<protein>
    <submittedName>
        <fullName evidence="1">Cytochrome b6-f complex subunit</fullName>
    </submittedName>
</protein>
<keyword evidence="1" id="KW-0934">Plastid</keyword>
<proteinExistence type="predicted"/>
<reference evidence="1" key="1">
    <citation type="journal article" date="2018" name="PLoS ONE">
        <title>Plastid genome analysis of three Nemaliophycidae red algal species suggests environmental adaptation for iron limited habitats.</title>
        <authorList>
            <person name="Cho C.H."/>
            <person name="Choi J.W."/>
            <person name="Lam D.W."/>
            <person name="Kim K.M."/>
            <person name="Yoon H.S."/>
        </authorList>
    </citation>
    <scope>NUCLEOTIDE SEQUENCE</scope>
</reference>
<dbReference type="AlphaFoldDB" id="A0A1C9CGD0"/>
<organism evidence="1">
    <name type="scientific">Kumanoa americana</name>
    <dbReference type="NCBI Taxonomy" id="1196377"/>
    <lineage>
        <taxon>Eukaryota</taxon>
        <taxon>Rhodophyta</taxon>
        <taxon>Florideophyceae</taxon>
        <taxon>Nemaliophycidae</taxon>
        <taxon>Batrachospermales</taxon>
        <taxon>Batrachospermaceae</taxon>
        <taxon>Kumanoa</taxon>
    </lineage>
</organism>
<dbReference type="GeneID" id="29056724"/>
<accession>A0A1C9CGD0</accession>
<sequence length="60" mass="7054">MYINILHNLSSVIIISNSGTKNTVISVRYDPNNKDLSMPIIELTYKRRIWVFTVEMKNRL</sequence>
<dbReference type="EMBL" id="KX284725">
    <property type="protein sequence ID" value="AOM67443.1"/>
    <property type="molecule type" value="Genomic_DNA"/>
</dbReference>
<dbReference type="RefSeq" id="YP_009297709.1">
    <property type="nucleotide sequence ID" value="NC_031178.1"/>
</dbReference>
<name>A0A1C9CGD0_9FLOR</name>